<dbReference type="EMBL" id="PPPD01000001">
    <property type="protein sequence ID" value="PNY79996.1"/>
    <property type="molecule type" value="Genomic_DNA"/>
</dbReference>
<gene>
    <name evidence="2" type="ORF">CVO96_00285</name>
</gene>
<dbReference type="InterPro" id="IPR003797">
    <property type="entry name" value="DegV"/>
</dbReference>
<dbReference type="Pfam" id="PF02645">
    <property type="entry name" value="DegV"/>
    <property type="match status" value="1"/>
</dbReference>
<keyword evidence="3" id="KW-1185">Reference proteome</keyword>
<sequence length="280" mass="30453">MIAVLTDSTCDLPPDSARQLGIHLLPLTVSLRERRMLDWQEIDPDAVYDHMKTGGMATTAPVEVEAFVRKYEELLQTHDHVVSIHLSGKLSDTVRHAQQAARSLDGRHRIHVVDSELASTPLAEAVMAAQATVQRGGSHLDAVQAVQTVGEEMFAEFSVASLEYLRRGGRIGRAQEFMANMLGVRPILQFSHGELKAVRRIKADQASSDMLEQLRARFGHEPISVTIAHAGRDSGRINALRTAVASSGLNVRKGRVQLIGPVIGAHVGPGTYGFMACPMA</sequence>
<dbReference type="PANTHER" id="PTHR33434:SF2">
    <property type="entry name" value="FATTY ACID-BINDING PROTEIN TM_1468"/>
    <property type="match status" value="1"/>
</dbReference>
<evidence type="ECO:0000313" key="2">
    <source>
        <dbReference type="EMBL" id="PNY79996.1"/>
    </source>
</evidence>
<dbReference type="GO" id="GO:0008289">
    <property type="term" value="F:lipid binding"/>
    <property type="evidence" value="ECO:0007669"/>
    <property type="project" value="UniProtKB-KW"/>
</dbReference>
<dbReference type="InterPro" id="IPR043168">
    <property type="entry name" value="DegV_C"/>
</dbReference>
<organism evidence="2 3">
    <name type="scientific">Deinococcus koreensis</name>
    <dbReference type="NCBI Taxonomy" id="2054903"/>
    <lineage>
        <taxon>Bacteria</taxon>
        <taxon>Thermotogati</taxon>
        <taxon>Deinococcota</taxon>
        <taxon>Deinococci</taxon>
        <taxon>Deinococcales</taxon>
        <taxon>Deinococcaceae</taxon>
        <taxon>Deinococcus</taxon>
    </lineage>
</organism>
<dbReference type="InterPro" id="IPR050270">
    <property type="entry name" value="DegV_domain_contain"/>
</dbReference>
<keyword evidence="1" id="KW-0446">Lipid-binding</keyword>
<dbReference type="RefSeq" id="WP_103309062.1">
    <property type="nucleotide sequence ID" value="NZ_PPPD01000001.1"/>
</dbReference>
<evidence type="ECO:0000256" key="1">
    <source>
        <dbReference type="ARBA" id="ARBA00023121"/>
    </source>
</evidence>
<dbReference type="PANTHER" id="PTHR33434">
    <property type="entry name" value="DEGV DOMAIN-CONTAINING PROTEIN DR_1986-RELATED"/>
    <property type="match status" value="1"/>
</dbReference>
<dbReference type="PROSITE" id="PS51482">
    <property type="entry name" value="DEGV"/>
    <property type="match status" value="1"/>
</dbReference>
<dbReference type="AlphaFoldDB" id="A0A2K3UTY7"/>
<dbReference type="NCBIfam" id="TIGR00762">
    <property type="entry name" value="DegV"/>
    <property type="match status" value="1"/>
</dbReference>
<dbReference type="SUPFAM" id="SSF82549">
    <property type="entry name" value="DAK1/DegV-like"/>
    <property type="match status" value="1"/>
</dbReference>
<reference evidence="2 3" key="1">
    <citation type="submission" date="2018-01" db="EMBL/GenBank/DDBJ databases">
        <title>Deinococcus koreensis sp. nov., a radiation-resistant bacterium isolated from river water.</title>
        <authorList>
            <person name="Choi A."/>
        </authorList>
    </citation>
    <scope>NUCLEOTIDE SEQUENCE [LARGE SCALE GENOMIC DNA]</scope>
    <source>
        <strain evidence="2 3">SJW1-2</strain>
    </source>
</reference>
<dbReference type="OrthoDB" id="9775494at2"/>
<comment type="caution">
    <text evidence="2">The sequence shown here is derived from an EMBL/GenBank/DDBJ whole genome shotgun (WGS) entry which is preliminary data.</text>
</comment>
<dbReference type="Gene3D" id="3.40.50.10170">
    <property type="match status" value="1"/>
</dbReference>
<accession>A0A2K3UTY7</accession>
<protein>
    <submittedName>
        <fullName evidence="2">DegV family protein</fullName>
    </submittedName>
</protein>
<proteinExistence type="predicted"/>
<dbReference type="Gene3D" id="3.30.1180.10">
    <property type="match status" value="1"/>
</dbReference>
<evidence type="ECO:0000313" key="3">
    <source>
        <dbReference type="Proteomes" id="UP000236379"/>
    </source>
</evidence>
<name>A0A2K3UTY7_9DEIO</name>
<dbReference type="Proteomes" id="UP000236379">
    <property type="component" value="Unassembled WGS sequence"/>
</dbReference>